<protein>
    <submittedName>
        <fullName evidence="2">DUF4260 family protein</fullName>
    </submittedName>
</protein>
<dbReference type="OrthoDB" id="9813911at2"/>
<keyword evidence="1" id="KW-1133">Transmembrane helix</keyword>
<feature type="transmembrane region" description="Helical" evidence="1">
    <location>
        <begin position="57"/>
        <end position="74"/>
    </location>
</feature>
<feature type="transmembrane region" description="Helical" evidence="1">
    <location>
        <begin position="12"/>
        <end position="37"/>
    </location>
</feature>
<keyword evidence="1" id="KW-0472">Membrane</keyword>
<dbReference type="Proteomes" id="UP000267469">
    <property type="component" value="Unassembled WGS sequence"/>
</dbReference>
<organism evidence="2 3">
    <name type="scientific">Sinomicrobium pectinilyticum</name>
    <dbReference type="NCBI Taxonomy" id="1084421"/>
    <lineage>
        <taxon>Bacteria</taxon>
        <taxon>Pseudomonadati</taxon>
        <taxon>Bacteroidota</taxon>
        <taxon>Flavobacteriia</taxon>
        <taxon>Flavobacteriales</taxon>
        <taxon>Flavobacteriaceae</taxon>
        <taxon>Sinomicrobium</taxon>
    </lineage>
</organism>
<evidence type="ECO:0000313" key="3">
    <source>
        <dbReference type="Proteomes" id="UP000267469"/>
    </source>
</evidence>
<keyword evidence="1" id="KW-0812">Transmembrane</keyword>
<sequence length="119" mass="13685">MKRTIQAEELFMFILGVYLFRQTGYSWWWFFGLFLVPDIGMTGYLWGSRTGAVTYNLLHHKGIAIGLFLLGVFLRSQPLQMAGAICFAHSGFDRMLGYGLKYGNSFNNTHLDRKGEKFK</sequence>
<comment type="caution">
    <text evidence="2">The sequence shown here is derived from an EMBL/GenBank/DDBJ whole genome shotgun (WGS) entry which is preliminary data.</text>
</comment>
<reference evidence="2 3" key="1">
    <citation type="submission" date="2018-10" db="EMBL/GenBank/DDBJ databases">
        <title>Sinomicrobium pectinilyticum sp. nov., a pectinase-producing bacterium isolated from alkaline and saline soil, and emended description of the genus Sinomicrobium.</title>
        <authorList>
            <person name="Cheng B."/>
            <person name="Li C."/>
            <person name="Lai Q."/>
            <person name="Du M."/>
            <person name="Shao Z."/>
            <person name="Xu P."/>
            <person name="Yang C."/>
        </authorList>
    </citation>
    <scope>NUCLEOTIDE SEQUENCE [LARGE SCALE GENOMIC DNA]</scope>
    <source>
        <strain evidence="2 3">5DNS001</strain>
    </source>
</reference>
<dbReference type="EMBL" id="RJTM01000162">
    <property type="protein sequence ID" value="RNL77375.1"/>
    <property type="molecule type" value="Genomic_DNA"/>
</dbReference>
<proteinExistence type="predicted"/>
<gene>
    <name evidence="2" type="ORF">ED312_21140</name>
</gene>
<evidence type="ECO:0000256" key="1">
    <source>
        <dbReference type="SAM" id="Phobius"/>
    </source>
</evidence>
<evidence type="ECO:0000313" key="2">
    <source>
        <dbReference type="EMBL" id="RNL77375.1"/>
    </source>
</evidence>
<dbReference type="RefSeq" id="WP_123218013.1">
    <property type="nucleotide sequence ID" value="NZ_RJTM01000162.1"/>
</dbReference>
<keyword evidence="3" id="KW-1185">Reference proteome</keyword>
<dbReference type="Pfam" id="PF14079">
    <property type="entry name" value="DUF4260"/>
    <property type="match status" value="1"/>
</dbReference>
<dbReference type="InterPro" id="IPR025356">
    <property type="entry name" value="DUF4260"/>
</dbReference>
<accession>A0A3N0DNZ3</accession>
<dbReference type="AlphaFoldDB" id="A0A3N0DNZ3"/>
<name>A0A3N0DNZ3_SINP1</name>